<reference evidence="1" key="1">
    <citation type="submission" date="2021-01" db="EMBL/GenBank/DDBJ databases">
        <authorList>
            <consortium name="Genoscope - CEA"/>
            <person name="William W."/>
        </authorList>
    </citation>
    <scope>NUCLEOTIDE SEQUENCE</scope>
</reference>
<name>A0A8S1WFF7_9CILI</name>
<dbReference type="EMBL" id="CAJJDO010000090">
    <property type="protein sequence ID" value="CAD8187741.1"/>
    <property type="molecule type" value="Genomic_DNA"/>
</dbReference>
<keyword evidence="2" id="KW-1185">Reference proteome</keyword>
<accession>A0A8S1WFF7</accession>
<dbReference type="AlphaFoldDB" id="A0A8S1WFF7"/>
<organism evidence="1 2">
    <name type="scientific">Paramecium pentaurelia</name>
    <dbReference type="NCBI Taxonomy" id="43138"/>
    <lineage>
        <taxon>Eukaryota</taxon>
        <taxon>Sar</taxon>
        <taxon>Alveolata</taxon>
        <taxon>Ciliophora</taxon>
        <taxon>Intramacronucleata</taxon>
        <taxon>Oligohymenophorea</taxon>
        <taxon>Peniculida</taxon>
        <taxon>Parameciidae</taxon>
        <taxon>Paramecium</taxon>
    </lineage>
</organism>
<gene>
    <name evidence="1" type="ORF">PPENT_87.1.T0900020</name>
</gene>
<sequence length="202" mass="24022">MVIQILGKLTKYRAKKKQQWTLCLRIVNTFWNYNSGGKRQLVLDRKVLYENIIITSSFQHPFTLEGFGLNDFSHIFNHNNLICQIQEIKQEGLSRMTKMNQKQSFYATFRQQSYFKQKINLNIEFENHKDINGFYQKQPIAQYMKLSTIFGQWSIEEFESFSKVQMTMNPFENSFQVQGFSSPMITQTVQQQQNILLKSNRN</sequence>
<comment type="caution">
    <text evidence="1">The sequence shown here is derived from an EMBL/GenBank/DDBJ whole genome shotgun (WGS) entry which is preliminary data.</text>
</comment>
<evidence type="ECO:0000313" key="2">
    <source>
        <dbReference type="Proteomes" id="UP000689195"/>
    </source>
</evidence>
<evidence type="ECO:0000313" key="1">
    <source>
        <dbReference type="EMBL" id="CAD8187741.1"/>
    </source>
</evidence>
<protein>
    <submittedName>
        <fullName evidence="1">Uncharacterized protein</fullName>
    </submittedName>
</protein>
<dbReference type="Proteomes" id="UP000689195">
    <property type="component" value="Unassembled WGS sequence"/>
</dbReference>
<proteinExistence type="predicted"/>
<dbReference type="OrthoDB" id="311069at2759"/>